<dbReference type="Proteomes" id="UP000460435">
    <property type="component" value="Unassembled WGS sequence"/>
</dbReference>
<dbReference type="RefSeq" id="WP_162449790.1">
    <property type="nucleotide sequence ID" value="NZ_WLZY01000002.1"/>
</dbReference>
<dbReference type="InterPro" id="IPR000524">
    <property type="entry name" value="Tscrpt_reg_HTH_GntR"/>
</dbReference>
<evidence type="ECO:0000256" key="1">
    <source>
        <dbReference type="ARBA" id="ARBA00023015"/>
    </source>
</evidence>
<evidence type="ECO:0000259" key="4">
    <source>
        <dbReference type="PROSITE" id="PS50949"/>
    </source>
</evidence>
<dbReference type="InterPro" id="IPR008920">
    <property type="entry name" value="TF_FadR/GntR_C"/>
</dbReference>
<dbReference type="Pfam" id="PF00392">
    <property type="entry name" value="GntR"/>
    <property type="match status" value="1"/>
</dbReference>
<evidence type="ECO:0000313" key="6">
    <source>
        <dbReference type="Proteomes" id="UP000460435"/>
    </source>
</evidence>
<dbReference type="PANTHER" id="PTHR43537:SF44">
    <property type="entry name" value="GNTR FAMILY REGULATORY PROTEIN"/>
    <property type="match status" value="1"/>
</dbReference>
<keyword evidence="2" id="KW-0238">DNA-binding</keyword>
<dbReference type="GO" id="GO:0003677">
    <property type="term" value="F:DNA binding"/>
    <property type="evidence" value="ECO:0007669"/>
    <property type="project" value="UniProtKB-KW"/>
</dbReference>
<keyword evidence="3" id="KW-0804">Transcription</keyword>
<keyword evidence="1" id="KW-0805">Transcription regulation</keyword>
<dbReference type="Gene3D" id="1.10.10.10">
    <property type="entry name" value="Winged helix-like DNA-binding domain superfamily/Winged helix DNA-binding domain"/>
    <property type="match status" value="1"/>
</dbReference>
<dbReference type="AlphaFoldDB" id="A0A7K3M1F8"/>
<accession>A0A7K3M1F8</accession>
<dbReference type="GO" id="GO:0003700">
    <property type="term" value="F:DNA-binding transcription factor activity"/>
    <property type="evidence" value="ECO:0007669"/>
    <property type="project" value="InterPro"/>
</dbReference>
<evidence type="ECO:0000256" key="2">
    <source>
        <dbReference type="ARBA" id="ARBA00023125"/>
    </source>
</evidence>
<evidence type="ECO:0000313" key="5">
    <source>
        <dbReference type="EMBL" id="NDL57114.1"/>
    </source>
</evidence>
<organism evidence="5 6">
    <name type="scientific">Phytoactinopolyspora mesophila</name>
    <dbReference type="NCBI Taxonomy" id="2650750"/>
    <lineage>
        <taxon>Bacteria</taxon>
        <taxon>Bacillati</taxon>
        <taxon>Actinomycetota</taxon>
        <taxon>Actinomycetes</taxon>
        <taxon>Jiangellales</taxon>
        <taxon>Jiangellaceae</taxon>
        <taxon>Phytoactinopolyspora</taxon>
    </lineage>
</organism>
<dbReference type="PROSITE" id="PS50949">
    <property type="entry name" value="HTH_GNTR"/>
    <property type="match status" value="1"/>
</dbReference>
<dbReference type="Pfam" id="PF07729">
    <property type="entry name" value="FCD"/>
    <property type="match status" value="1"/>
</dbReference>
<gene>
    <name evidence="5" type="ORF">F7O44_08535</name>
</gene>
<keyword evidence="6" id="KW-1185">Reference proteome</keyword>
<comment type="caution">
    <text evidence="5">The sequence shown here is derived from an EMBL/GenBank/DDBJ whole genome shotgun (WGS) entry which is preliminary data.</text>
</comment>
<sequence length="252" mass="27661">MDQNDEAGGHTVETEAELNTHERVVSRLEELVFRELEPGSELPSESELSADLSVSRLTVREAVRSLQARGLIEVRHGKRPIVARLSSAAVQDFFAASLRQGPRTMLELLEVRRALEVQITALAAGRVNRTAASAMSQALDDMRANTGDPDAFDLADVRFHEALAAASGNQIMTFLIEAMAHPMRASRMQSRRGHVARNRPLVQVIDEHTRIYDLVISGDATGAAAAMRDHLDQTEHSLWTAIDLPPDDDATP</sequence>
<name>A0A7K3M1F8_9ACTN</name>
<proteinExistence type="predicted"/>
<dbReference type="SMART" id="SM00345">
    <property type="entry name" value="HTH_GNTR"/>
    <property type="match status" value="1"/>
</dbReference>
<dbReference type="InterPro" id="IPR036388">
    <property type="entry name" value="WH-like_DNA-bd_sf"/>
</dbReference>
<dbReference type="EMBL" id="WLZY01000002">
    <property type="protein sequence ID" value="NDL57114.1"/>
    <property type="molecule type" value="Genomic_DNA"/>
</dbReference>
<feature type="domain" description="HTH gntR-type" evidence="4">
    <location>
        <begin position="18"/>
        <end position="85"/>
    </location>
</feature>
<evidence type="ECO:0000256" key="3">
    <source>
        <dbReference type="ARBA" id="ARBA00023163"/>
    </source>
</evidence>
<dbReference type="InterPro" id="IPR036390">
    <property type="entry name" value="WH_DNA-bd_sf"/>
</dbReference>
<dbReference type="CDD" id="cd07377">
    <property type="entry name" value="WHTH_GntR"/>
    <property type="match status" value="1"/>
</dbReference>
<dbReference type="PRINTS" id="PR00035">
    <property type="entry name" value="HTHGNTR"/>
</dbReference>
<dbReference type="SUPFAM" id="SSF46785">
    <property type="entry name" value="Winged helix' DNA-binding domain"/>
    <property type="match status" value="1"/>
</dbReference>
<dbReference type="Gene3D" id="1.20.120.530">
    <property type="entry name" value="GntR ligand-binding domain-like"/>
    <property type="match status" value="1"/>
</dbReference>
<dbReference type="SMART" id="SM00895">
    <property type="entry name" value="FCD"/>
    <property type="match status" value="1"/>
</dbReference>
<protein>
    <submittedName>
        <fullName evidence="5">FCD domain-containing protein</fullName>
    </submittedName>
</protein>
<reference evidence="5 6" key="1">
    <citation type="submission" date="2019-11" db="EMBL/GenBank/DDBJ databases">
        <authorList>
            <person name="Li X.-J."/>
            <person name="Feng X.-M."/>
        </authorList>
    </citation>
    <scope>NUCLEOTIDE SEQUENCE [LARGE SCALE GENOMIC DNA]</scope>
    <source>
        <strain evidence="5 6">XMNu-373</strain>
    </source>
</reference>
<dbReference type="InterPro" id="IPR011711">
    <property type="entry name" value="GntR_C"/>
</dbReference>
<dbReference type="PANTHER" id="PTHR43537">
    <property type="entry name" value="TRANSCRIPTIONAL REGULATOR, GNTR FAMILY"/>
    <property type="match status" value="1"/>
</dbReference>
<dbReference type="SUPFAM" id="SSF48008">
    <property type="entry name" value="GntR ligand-binding domain-like"/>
    <property type="match status" value="1"/>
</dbReference>